<evidence type="ECO:0000256" key="1">
    <source>
        <dbReference type="SAM" id="Phobius"/>
    </source>
</evidence>
<keyword evidence="1" id="KW-1133">Transmembrane helix</keyword>
<sequence>MHTMKNLLLFTLVHLANVMLSVTTTTMRECLQPRGDCRVTDDIITIESGALSMTIDKDHPFLDCETLLKQYDSEEGLFCSKGMRFIDCADCFHPRFIRQLNKKNHQNAHLAADQRQRKPMELQLPIDLLLSVAVALISLTLAAKQNVMEKLQIALAVAAGVISCVSATTSIVAMINHT</sequence>
<keyword evidence="1" id="KW-0472">Membrane</keyword>
<feature type="transmembrane region" description="Helical" evidence="1">
    <location>
        <begin position="153"/>
        <end position="175"/>
    </location>
</feature>
<reference evidence="2" key="1">
    <citation type="journal article" date="2020" name="bioRxiv">
        <title>Single mosquito metatranscriptomics identifies vectors, emerging pathogens and reservoirs in one assay.</title>
        <authorList>
            <person name="Batson J."/>
            <person name="Dudas G."/>
            <person name="Haas-Stapleton E."/>
            <person name="Kistler A.L."/>
            <person name="Li L.M."/>
            <person name="Logan P."/>
            <person name="Ratnasiri K."/>
            <person name="Retallack H."/>
        </authorList>
    </citation>
    <scope>NUCLEOTIDE SEQUENCE</scope>
    <source>
        <strain evidence="2">CMS001_027_ALCO</strain>
    </source>
</reference>
<name>A0A894KPN7_9VIRU</name>
<evidence type="ECO:0000313" key="2">
    <source>
        <dbReference type="EMBL" id="QRW42575.1"/>
    </source>
</evidence>
<accession>A0A894KPN7</accession>
<proteinExistence type="predicted"/>
<feature type="transmembrane region" description="Helical" evidence="1">
    <location>
        <begin position="122"/>
        <end position="141"/>
    </location>
</feature>
<organism evidence="2">
    <name type="scientific">Astopletus virus</name>
    <dbReference type="NCBI Taxonomy" id="2800905"/>
    <lineage>
        <taxon>Viruses</taxon>
        <taxon>Riboviria</taxon>
    </lineage>
</organism>
<keyword evidence="1" id="KW-0812">Transmembrane</keyword>
<dbReference type="EMBL" id="MW434235">
    <property type="protein sequence ID" value="QRW42575.1"/>
    <property type="molecule type" value="Genomic_RNA"/>
</dbReference>
<protein>
    <submittedName>
        <fullName evidence="2">Uncharacterized protein</fullName>
    </submittedName>
</protein>